<keyword evidence="2" id="KW-0732">Signal</keyword>
<dbReference type="PROSITE" id="PS51257">
    <property type="entry name" value="PROKAR_LIPOPROTEIN"/>
    <property type="match status" value="1"/>
</dbReference>
<comment type="similarity">
    <text evidence="1">Belongs to the MlaA family.</text>
</comment>
<sequence>MKKFLPIFSLAVVLLQSCSSQYSEWEKPLPEGEIVPGVELTPDPIERANRVSYYVDDKLMNYIIEPASDGYRYVVPETGRTGINNFFDNILFPRNFINNLLQADWDGLGRTTDRFILNTTIGILGFRDVAADKYNLKAAKQDTGKTFAKWGWENNFYLYIPLLGPSSDRDLVGKVGDYFMNPLNYDKDAKILNYFLIFNRATFFTDAYRALNETQYDPYDLRRLIYSVTRRYNTDPISFQGEDSPATQTLRAVYLQPREKDFEDWKEEGELQVASTGETINYNYWLQNKPAPLMYVIPGLGSHRSSGQPMFLAEMAYMKGYNVVTFSNLMNFEPVLKSKEGTYPGYTPKDVKNIKKFMSAIDADLEKNYVGQFGDRSVMGVSLGAYYLLNLAASETEEDALKFNKYIAIDSPLDLLYGLKQLDKSYNAPLALETQEERERFVLGTLTKVAAILANGQKIEHNQNMPFTDAEANYLIGLSFRKTLRDMLFISAYQEEIMANNEFTPKNGLYDTLSQYSWEDYYKNFVMPKLLETGLSEEQVAKDVSLKSLTDKLKANDRIFVFTNKNDFLNEAGSDEWVKSTFGDRAKVFEDGGHLGDLITDKVRSEIVEVLEK</sequence>
<comment type="caution">
    <text evidence="3">The sequence shown here is derived from an EMBL/GenBank/DDBJ whole genome shotgun (WGS) entry which is preliminary data.</text>
</comment>
<dbReference type="EMBL" id="ABCK01000007">
    <property type="protein sequence ID" value="EDM27957.1"/>
    <property type="molecule type" value="Genomic_DNA"/>
</dbReference>
<evidence type="ECO:0000256" key="1">
    <source>
        <dbReference type="ARBA" id="ARBA00010634"/>
    </source>
</evidence>
<keyword evidence="3" id="KW-0449">Lipoprotein</keyword>
<dbReference type="InterPro" id="IPR029058">
    <property type="entry name" value="AB_hydrolase_fold"/>
</dbReference>
<dbReference type="PANTHER" id="PTHR30035">
    <property type="entry name" value="LIPOPROTEIN VACJ-RELATED"/>
    <property type="match status" value="1"/>
</dbReference>
<gene>
    <name evidence="3" type="ORF">LNTAR_01110</name>
</gene>
<dbReference type="Gene3D" id="3.40.50.1820">
    <property type="entry name" value="alpha/beta hydrolase"/>
    <property type="match status" value="1"/>
</dbReference>
<dbReference type="STRING" id="313628.LNTAR_01110"/>
<dbReference type="GO" id="GO:0016020">
    <property type="term" value="C:membrane"/>
    <property type="evidence" value="ECO:0007669"/>
    <property type="project" value="InterPro"/>
</dbReference>
<name>A6DKQ9_9BACT</name>
<dbReference type="InterPro" id="IPR007428">
    <property type="entry name" value="MlaA"/>
</dbReference>
<dbReference type="Proteomes" id="UP000004947">
    <property type="component" value="Unassembled WGS sequence"/>
</dbReference>
<dbReference type="PRINTS" id="PR01805">
    <property type="entry name" value="VACJLIPOPROT"/>
</dbReference>
<organism evidence="3 4">
    <name type="scientific">Lentisphaera araneosa HTCC2155</name>
    <dbReference type="NCBI Taxonomy" id="313628"/>
    <lineage>
        <taxon>Bacteria</taxon>
        <taxon>Pseudomonadati</taxon>
        <taxon>Lentisphaerota</taxon>
        <taxon>Lentisphaeria</taxon>
        <taxon>Lentisphaerales</taxon>
        <taxon>Lentisphaeraceae</taxon>
        <taxon>Lentisphaera</taxon>
    </lineage>
</organism>
<proteinExistence type="inferred from homology"/>
<accession>A6DKQ9</accession>
<reference evidence="3 4" key="1">
    <citation type="journal article" date="2010" name="J. Bacteriol.">
        <title>Genome sequence of Lentisphaera araneosa HTCC2155T, the type species of the order Lentisphaerales in the phylum Lentisphaerae.</title>
        <authorList>
            <person name="Thrash J.C."/>
            <person name="Cho J.C."/>
            <person name="Vergin K.L."/>
            <person name="Morris R.M."/>
            <person name="Giovannoni S.J."/>
        </authorList>
    </citation>
    <scope>NUCLEOTIDE SEQUENCE [LARGE SCALE GENOMIC DNA]</scope>
    <source>
        <strain evidence="3 4">HTCC2155</strain>
    </source>
</reference>
<evidence type="ECO:0000256" key="2">
    <source>
        <dbReference type="ARBA" id="ARBA00022729"/>
    </source>
</evidence>
<dbReference type="GO" id="GO:0120010">
    <property type="term" value="P:intermembrane phospholipid transfer"/>
    <property type="evidence" value="ECO:0007669"/>
    <property type="project" value="TreeGrafter"/>
</dbReference>
<dbReference type="RefSeq" id="WP_007278471.1">
    <property type="nucleotide sequence ID" value="NZ_ABCK01000007.1"/>
</dbReference>
<dbReference type="Pfam" id="PF04333">
    <property type="entry name" value="MlaA"/>
    <property type="match status" value="1"/>
</dbReference>
<dbReference type="AlphaFoldDB" id="A6DKQ9"/>
<protein>
    <submittedName>
        <fullName evidence="3">VacJ lipoprotein, putative</fullName>
    </submittedName>
</protein>
<dbReference type="eggNOG" id="COG2853">
    <property type="taxonomic scope" value="Bacteria"/>
</dbReference>
<dbReference type="PANTHER" id="PTHR30035:SF3">
    <property type="entry name" value="INTERMEMBRANE PHOSPHOLIPID TRANSPORT SYSTEM LIPOPROTEIN MLAA"/>
    <property type="match status" value="1"/>
</dbReference>
<keyword evidence="4" id="KW-1185">Reference proteome</keyword>
<evidence type="ECO:0000313" key="3">
    <source>
        <dbReference type="EMBL" id="EDM27957.1"/>
    </source>
</evidence>
<evidence type="ECO:0000313" key="4">
    <source>
        <dbReference type="Proteomes" id="UP000004947"/>
    </source>
</evidence>
<dbReference type="SUPFAM" id="SSF53474">
    <property type="entry name" value="alpha/beta-Hydrolases"/>
    <property type="match status" value="1"/>
</dbReference>
<dbReference type="OrthoDB" id="9762937at2"/>